<evidence type="ECO:0008006" key="4">
    <source>
        <dbReference type="Google" id="ProtNLM"/>
    </source>
</evidence>
<keyword evidence="3" id="KW-1185">Reference proteome</keyword>
<proteinExistence type="predicted"/>
<accession>A0A811L9A9</accession>
<dbReference type="EMBL" id="CAJFCW020000005">
    <property type="protein sequence ID" value="CAG9119794.1"/>
    <property type="molecule type" value="Genomic_DNA"/>
</dbReference>
<evidence type="ECO:0000256" key="1">
    <source>
        <dbReference type="SAM" id="MobiDB-lite"/>
    </source>
</evidence>
<evidence type="ECO:0000313" key="2">
    <source>
        <dbReference type="EMBL" id="CAD5224302.1"/>
    </source>
</evidence>
<reference evidence="2" key="1">
    <citation type="submission" date="2020-09" db="EMBL/GenBank/DDBJ databases">
        <authorList>
            <person name="Kikuchi T."/>
        </authorList>
    </citation>
    <scope>NUCLEOTIDE SEQUENCE</scope>
    <source>
        <strain evidence="2">SH1</strain>
    </source>
</reference>
<protein>
    <recommendedName>
        <fullName evidence="4">Metallothionein</fullName>
    </recommendedName>
</protein>
<name>A0A811L9A9_9BILA</name>
<evidence type="ECO:0000313" key="3">
    <source>
        <dbReference type="Proteomes" id="UP000614601"/>
    </source>
</evidence>
<sequence length="88" mass="9540">MKRQKRRRGQPAAPYKRGAPHLNPSVSNSNLLSTVMPCYSDQEPAPATAEKKCCASECCKAQGEEKCECTDCKCCSGEEAEAPKEESA</sequence>
<dbReference type="Proteomes" id="UP000614601">
    <property type="component" value="Unassembled WGS sequence"/>
</dbReference>
<feature type="region of interest" description="Disordered" evidence="1">
    <location>
        <begin position="1"/>
        <end position="28"/>
    </location>
</feature>
<dbReference type="Proteomes" id="UP000783686">
    <property type="component" value="Unassembled WGS sequence"/>
</dbReference>
<dbReference type="AlphaFoldDB" id="A0A811L9A9"/>
<dbReference type="EMBL" id="CAJFDH010000005">
    <property type="protein sequence ID" value="CAD5224302.1"/>
    <property type="molecule type" value="Genomic_DNA"/>
</dbReference>
<organism evidence="2 3">
    <name type="scientific">Bursaphelenchus okinawaensis</name>
    <dbReference type="NCBI Taxonomy" id="465554"/>
    <lineage>
        <taxon>Eukaryota</taxon>
        <taxon>Metazoa</taxon>
        <taxon>Ecdysozoa</taxon>
        <taxon>Nematoda</taxon>
        <taxon>Chromadorea</taxon>
        <taxon>Rhabditida</taxon>
        <taxon>Tylenchina</taxon>
        <taxon>Tylenchomorpha</taxon>
        <taxon>Aphelenchoidea</taxon>
        <taxon>Aphelenchoididae</taxon>
        <taxon>Bursaphelenchus</taxon>
    </lineage>
</organism>
<comment type="caution">
    <text evidence="2">The sequence shown here is derived from an EMBL/GenBank/DDBJ whole genome shotgun (WGS) entry which is preliminary data.</text>
</comment>
<gene>
    <name evidence="2" type="ORF">BOKJ2_LOCUS11011</name>
</gene>